<dbReference type="InterPro" id="IPR018214">
    <property type="entry name" value="GluRdtase_CS"/>
</dbReference>
<dbReference type="Pfam" id="PF00745">
    <property type="entry name" value="GlutR_dimer"/>
    <property type="match status" value="1"/>
</dbReference>
<gene>
    <name evidence="8 13" type="primary">hemA</name>
    <name evidence="13" type="ORF">ACFSB2_09725</name>
</gene>
<comment type="miscellaneous">
    <text evidence="8">During catalysis, the active site Cys acts as a nucleophile attacking the alpha-carbonyl group of tRNA-bound glutamate with the formation of a thioester intermediate between enzyme and glutamate, and the concomitant release of tRNA(Glu). The thioester intermediate is finally reduced by direct hydride transfer from NADPH, to form the product GSA.</text>
</comment>
<keyword evidence="5 8" id="KW-0560">Oxidoreductase</keyword>
<dbReference type="SUPFAM" id="SSF51735">
    <property type="entry name" value="NAD(P)-binding Rossmann-fold domains"/>
    <property type="match status" value="1"/>
</dbReference>
<dbReference type="RefSeq" id="WP_377942842.1">
    <property type="nucleotide sequence ID" value="NZ_JBHUCX010000024.1"/>
</dbReference>
<evidence type="ECO:0000259" key="11">
    <source>
        <dbReference type="Pfam" id="PF01488"/>
    </source>
</evidence>
<dbReference type="Pfam" id="PF01488">
    <property type="entry name" value="Shikimate_DH"/>
    <property type="match status" value="1"/>
</dbReference>
<dbReference type="EC" id="1.2.1.70" evidence="3 8"/>
<keyword evidence="14" id="KW-1185">Reference proteome</keyword>
<comment type="function">
    <text evidence="8">Catalyzes the NADPH-dependent reduction of glutamyl-tRNA(Glu) to glutamate 1-semialdehyde (GSA).</text>
</comment>
<feature type="domain" description="Quinate/shikimate 5-dehydrogenase/glutamyl-tRNA reductase" evidence="11">
    <location>
        <begin position="171"/>
        <end position="305"/>
    </location>
</feature>
<dbReference type="HAMAP" id="MF_00087">
    <property type="entry name" value="Glu_tRNA_reductase"/>
    <property type="match status" value="1"/>
</dbReference>
<feature type="domain" description="Tetrapyrrole biosynthesis glutamyl-tRNA reductase dimerisation" evidence="10">
    <location>
        <begin position="321"/>
        <end position="419"/>
    </location>
</feature>
<dbReference type="InterPro" id="IPR000343">
    <property type="entry name" value="4pyrrol_synth_GluRdtase"/>
</dbReference>
<feature type="binding site" evidence="8">
    <location>
        <begin position="189"/>
        <end position="194"/>
    </location>
    <ligand>
        <name>NADP(+)</name>
        <dbReference type="ChEBI" id="CHEBI:58349"/>
    </ligand>
</feature>
<dbReference type="PANTHER" id="PTHR43013">
    <property type="entry name" value="GLUTAMYL-TRNA REDUCTASE"/>
    <property type="match status" value="1"/>
</dbReference>
<evidence type="ECO:0000256" key="2">
    <source>
        <dbReference type="ARBA" id="ARBA00005916"/>
    </source>
</evidence>
<reference evidence="14" key="1">
    <citation type="journal article" date="2019" name="Int. J. Syst. Evol. Microbiol.">
        <title>The Global Catalogue of Microorganisms (GCM) 10K type strain sequencing project: providing services to taxonomists for standard genome sequencing and annotation.</title>
        <authorList>
            <consortium name="The Broad Institute Genomics Platform"/>
            <consortium name="The Broad Institute Genome Sequencing Center for Infectious Disease"/>
            <person name="Wu L."/>
            <person name="Ma J."/>
        </authorList>
    </citation>
    <scope>NUCLEOTIDE SEQUENCE [LARGE SCALE GENOMIC DNA]</scope>
    <source>
        <strain evidence="14">CGMCC 1.12286</strain>
    </source>
</reference>
<protein>
    <recommendedName>
        <fullName evidence="3 8">Glutamyl-tRNA reductase</fullName>
        <shortName evidence="8">GluTR</shortName>
        <ecNumber evidence="3 8">1.2.1.70</ecNumber>
    </recommendedName>
</protein>
<comment type="domain">
    <text evidence="8">Possesses an unusual extended V-shaped dimeric structure with each monomer consisting of three distinct domains arranged along a curved 'spinal' alpha-helix. The N-terminal catalytic domain specifically recognizes the glutamate moiety of the substrate. The second domain is the NADPH-binding domain, and the third C-terminal domain is responsible for dimerization.</text>
</comment>
<proteinExistence type="inferred from homology"/>
<organism evidence="13 14">
    <name type="scientific">Alicyclobacillus fodiniaquatilis</name>
    <dbReference type="NCBI Taxonomy" id="1661150"/>
    <lineage>
        <taxon>Bacteria</taxon>
        <taxon>Bacillati</taxon>
        <taxon>Bacillota</taxon>
        <taxon>Bacilli</taxon>
        <taxon>Bacillales</taxon>
        <taxon>Alicyclobacillaceae</taxon>
        <taxon>Alicyclobacillus</taxon>
    </lineage>
</organism>
<dbReference type="InterPro" id="IPR036453">
    <property type="entry name" value="GluRdtase_dimer_dom_sf"/>
</dbReference>
<dbReference type="NCBIfam" id="TIGR01035">
    <property type="entry name" value="hemA"/>
    <property type="match status" value="1"/>
</dbReference>
<accession>A0ABW4JF72</accession>
<evidence type="ECO:0000256" key="8">
    <source>
        <dbReference type="HAMAP-Rule" id="MF_00087"/>
    </source>
</evidence>
<keyword evidence="6 8" id="KW-0627">Porphyrin biosynthesis</keyword>
<dbReference type="InterPro" id="IPR006151">
    <property type="entry name" value="Shikm_DH/Glu-tRNA_Rdtase"/>
</dbReference>
<comment type="catalytic activity">
    <reaction evidence="7 8 9">
        <text>(S)-4-amino-5-oxopentanoate + tRNA(Glu) + NADP(+) = L-glutamyl-tRNA(Glu) + NADPH + H(+)</text>
        <dbReference type="Rhea" id="RHEA:12344"/>
        <dbReference type="Rhea" id="RHEA-COMP:9663"/>
        <dbReference type="Rhea" id="RHEA-COMP:9680"/>
        <dbReference type="ChEBI" id="CHEBI:15378"/>
        <dbReference type="ChEBI" id="CHEBI:57501"/>
        <dbReference type="ChEBI" id="CHEBI:57783"/>
        <dbReference type="ChEBI" id="CHEBI:58349"/>
        <dbReference type="ChEBI" id="CHEBI:78442"/>
        <dbReference type="ChEBI" id="CHEBI:78520"/>
        <dbReference type="EC" id="1.2.1.70"/>
    </reaction>
</comment>
<dbReference type="Gene3D" id="3.40.50.720">
    <property type="entry name" value="NAD(P)-binding Rossmann-like Domain"/>
    <property type="match status" value="1"/>
</dbReference>
<dbReference type="SUPFAM" id="SSF69742">
    <property type="entry name" value="Glutamyl tRNA-reductase catalytic, N-terminal domain"/>
    <property type="match status" value="1"/>
</dbReference>
<evidence type="ECO:0000256" key="3">
    <source>
        <dbReference type="ARBA" id="ARBA00012970"/>
    </source>
</evidence>
<dbReference type="InterPro" id="IPR036343">
    <property type="entry name" value="GluRdtase_N_sf"/>
</dbReference>
<dbReference type="InterPro" id="IPR036291">
    <property type="entry name" value="NAD(P)-bd_dom_sf"/>
</dbReference>
<dbReference type="GO" id="GO:0008883">
    <property type="term" value="F:glutamyl-tRNA reductase activity"/>
    <property type="evidence" value="ECO:0007669"/>
    <property type="project" value="UniProtKB-EC"/>
</dbReference>
<comment type="caution">
    <text evidence="13">The sequence shown here is derived from an EMBL/GenBank/DDBJ whole genome shotgun (WGS) entry which is preliminary data.</text>
</comment>
<comment type="similarity">
    <text evidence="2 8 9">Belongs to the glutamyl-tRNA reductase family.</text>
</comment>
<feature type="site" description="Important for activity" evidence="8">
    <location>
        <position position="99"/>
    </location>
</feature>
<dbReference type="SUPFAM" id="SSF69075">
    <property type="entry name" value="Glutamyl tRNA-reductase dimerization domain"/>
    <property type="match status" value="1"/>
</dbReference>
<dbReference type="PROSITE" id="PS00747">
    <property type="entry name" value="GLUTR"/>
    <property type="match status" value="1"/>
</dbReference>
<dbReference type="PANTHER" id="PTHR43013:SF1">
    <property type="entry name" value="GLUTAMYL-TRNA REDUCTASE"/>
    <property type="match status" value="1"/>
</dbReference>
<dbReference type="Gene3D" id="3.30.460.30">
    <property type="entry name" value="Glutamyl-tRNA reductase, N-terminal domain"/>
    <property type="match status" value="1"/>
</dbReference>
<comment type="subunit">
    <text evidence="8">Homodimer.</text>
</comment>
<feature type="binding site" evidence="8">
    <location>
        <position position="109"/>
    </location>
    <ligand>
        <name>substrate</name>
    </ligand>
</feature>
<evidence type="ECO:0000259" key="10">
    <source>
        <dbReference type="Pfam" id="PF00745"/>
    </source>
</evidence>
<evidence type="ECO:0000313" key="14">
    <source>
        <dbReference type="Proteomes" id="UP001597079"/>
    </source>
</evidence>
<feature type="binding site" evidence="8">
    <location>
        <begin position="114"/>
        <end position="116"/>
    </location>
    <ligand>
        <name>substrate</name>
    </ligand>
</feature>
<dbReference type="EMBL" id="JBHUCX010000024">
    <property type="protein sequence ID" value="MFD1674971.1"/>
    <property type="molecule type" value="Genomic_DNA"/>
</dbReference>
<dbReference type="CDD" id="cd05213">
    <property type="entry name" value="NAD_bind_Glutamyl_tRNA_reduct"/>
    <property type="match status" value="1"/>
</dbReference>
<feature type="active site" description="Nucleophile" evidence="8">
    <location>
        <position position="50"/>
    </location>
</feature>
<keyword evidence="4 8" id="KW-0521">NADP</keyword>
<dbReference type="Proteomes" id="UP001597079">
    <property type="component" value="Unassembled WGS sequence"/>
</dbReference>
<evidence type="ECO:0000259" key="12">
    <source>
        <dbReference type="Pfam" id="PF05201"/>
    </source>
</evidence>
<evidence type="ECO:0000256" key="1">
    <source>
        <dbReference type="ARBA" id="ARBA00005059"/>
    </source>
</evidence>
<evidence type="ECO:0000256" key="7">
    <source>
        <dbReference type="ARBA" id="ARBA00047464"/>
    </source>
</evidence>
<evidence type="ECO:0000313" key="13">
    <source>
        <dbReference type="EMBL" id="MFD1674971.1"/>
    </source>
</evidence>
<dbReference type="PIRSF" id="PIRSF000445">
    <property type="entry name" value="4pyrrol_synth_GluRdtase"/>
    <property type="match status" value="1"/>
</dbReference>
<dbReference type="InterPro" id="IPR015896">
    <property type="entry name" value="4pyrrol_synth_GluRdtase_dimer"/>
</dbReference>
<evidence type="ECO:0000256" key="6">
    <source>
        <dbReference type="ARBA" id="ARBA00023244"/>
    </source>
</evidence>
<dbReference type="InterPro" id="IPR015895">
    <property type="entry name" value="4pyrrol_synth_GluRdtase_N"/>
</dbReference>
<sequence>MHIMVVGMNHHTASVELRERVSLSEAALEHVLTQLRQARTVMESVVLSTCNRTEVYALVSSVRAGSDYLLTLLAQISDIEKRTLQASTYVLQGEQAVSHAMRVASGLDSVVIGETQILGQMRTAFQVAFEAGNTGAMFNRLFREVIHTGKRAQTETGVGQSPVSVSYAAVQLAGKILGDMSTRTALVVGAGHMGALAVQHLVAQGTQHVLVANRTVERAVDITKGKNAAAISLEEIPSHLADVDVIVSATGAPGFTISAATMKKALKKHRKGPVVMVDIAMPRDIDPVISGQPGVYLYDVDDLAGVIEANRQERQRQAAIVEEMIAAGVGAFSDWLTEQEVVPLIAALRSKGQAIQHDVMDSLANKMPHMSEHDLKLLNKHTMSIVNQLLREPIQNVKELAIATGDTEYVEMFAYLFGIDESVLAGVADAEKCLTRRPSNQKAGTLVELFQRLRGNLPDDTTDEKRALHPVLR</sequence>
<name>A0ABW4JF72_9BACL</name>
<feature type="binding site" evidence="8">
    <location>
        <begin position="49"/>
        <end position="52"/>
    </location>
    <ligand>
        <name>substrate</name>
    </ligand>
</feature>
<feature type="binding site" evidence="8">
    <location>
        <position position="120"/>
    </location>
    <ligand>
        <name>substrate</name>
    </ligand>
</feature>
<dbReference type="Pfam" id="PF05201">
    <property type="entry name" value="GlutR_N"/>
    <property type="match status" value="1"/>
</dbReference>
<evidence type="ECO:0000256" key="9">
    <source>
        <dbReference type="RuleBase" id="RU000584"/>
    </source>
</evidence>
<evidence type="ECO:0000256" key="5">
    <source>
        <dbReference type="ARBA" id="ARBA00023002"/>
    </source>
</evidence>
<evidence type="ECO:0000256" key="4">
    <source>
        <dbReference type="ARBA" id="ARBA00022857"/>
    </source>
</evidence>
<feature type="domain" description="Glutamyl-tRNA reductase N-terminal" evidence="12">
    <location>
        <begin position="6"/>
        <end position="156"/>
    </location>
</feature>
<comment type="pathway">
    <text evidence="1 8 9">Porphyrin-containing compound metabolism; protoporphyrin-IX biosynthesis; 5-aminolevulinate from L-glutamyl-tRNA(Glu): step 1/2.</text>
</comment>